<evidence type="ECO:0000313" key="2">
    <source>
        <dbReference type="EMBL" id="KIJ28896.1"/>
    </source>
</evidence>
<gene>
    <name evidence="2" type="ORF">M422DRAFT_37184</name>
</gene>
<dbReference type="OrthoDB" id="3133596at2759"/>
<evidence type="ECO:0000256" key="1">
    <source>
        <dbReference type="SAM" id="MobiDB-lite"/>
    </source>
</evidence>
<dbReference type="Proteomes" id="UP000054279">
    <property type="component" value="Unassembled WGS sequence"/>
</dbReference>
<organism evidence="2 3">
    <name type="scientific">Sphaerobolus stellatus (strain SS14)</name>
    <dbReference type="NCBI Taxonomy" id="990650"/>
    <lineage>
        <taxon>Eukaryota</taxon>
        <taxon>Fungi</taxon>
        <taxon>Dikarya</taxon>
        <taxon>Basidiomycota</taxon>
        <taxon>Agaricomycotina</taxon>
        <taxon>Agaricomycetes</taxon>
        <taxon>Phallomycetidae</taxon>
        <taxon>Geastrales</taxon>
        <taxon>Sphaerobolaceae</taxon>
        <taxon>Sphaerobolus</taxon>
    </lineage>
</organism>
<evidence type="ECO:0000313" key="3">
    <source>
        <dbReference type="Proteomes" id="UP000054279"/>
    </source>
</evidence>
<accession>A0A0C9UUA4</accession>
<feature type="compositionally biased region" description="Basic and acidic residues" evidence="1">
    <location>
        <begin position="1"/>
        <end position="10"/>
    </location>
</feature>
<sequence length="367" mass="41647">MPRQTRDPSTPEHTGYDVAPYHDEEEESNNFFTTPSTRAWEDSMPPVARSHVDKVVGGHCLITNVAPENAVEYAHCLLEPRMHKLFDDSLWMLLPEDDIINQYHVSRANPRKFPIIKSSSPDNMFNYRFLAISGMKRVPIHRQRGSPNDDESLTPVDFDFFAYPYTNIGTIKSHVHPRFVICSIAVTLSAANTTKYITENVDCASQIVKVFDIYDASTSSLSKTGHTTRTITQNQNPDEEDQDDTSERTGLHRVLRSSKRRHEQRDPGGSPQPHRSGSKRQNIGQQDSEWLDVETLRELNEDLSPKAMKDRKRKLVASWVTALPSGEDPESTERMWERAAKKRLVDDVGYGSGQLHLKDAQLDCDAA</sequence>
<feature type="compositionally biased region" description="Basic residues" evidence="1">
    <location>
        <begin position="251"/>
        <end position="262"/>
    </location>
</feature>
<feature type="region of interest" description="Disordered" evidence="1">
    <location>
        <begin position="1"/>
        <end position="30"/>
    </location>
</feature>
<protein>
    <submittedName>
        <fullName evidence="2">Uncharacterized protein</fullName>
    </submittedName>
</protein>
<dbReference type="HOGENOM" id="CLU_754728_0_0_1"/>
<dbReference type="AlphaFoldDB" id="A0A0C9UUA4"/>
<name>A0A0C9UUA4_SPHS4</name>
<feature type="compositionally biased region" description="Polar residues" evidence="1">
    <location>
        <begin position="273"/>
        <end position="288"/>
    </location>
</feature>
<dbReference type="EMBL" id="KN837295">
    <property type="protein sequence ID" value="KIJ28896.1"/>
    <property type="molecule type" value="Genomic_DNA"/>
</dbReference>
<keyword evidence="3" id="KW-1185">Reference proteome</keyword>
<feature type="compositionally biased region" description="Polar residues" evidence="1">
    <location>
        <begin position="221"/>
        <end position="232"/>
    </location>
</feature>
<reference evidence="2 3" key="1">
    <citation type="submission" date="2014-06" db="EMBL/GenBank/DDBJ databases">
        <title>Evolutionary Origins and Diversification of the Mycorrhizal Mutualists.</title>
        <authorList>
            <consortium name="DOE Joint Genome Institute"/>
            <consortium name="Mycorrhizal Genomics Consortium"/>
            <person name="Kohler A."/>
            <person name="Kuo A."/>
            <person name="Nagy L.G."/>
            <person name="Floudas D."/>
            <person name="Copeland A."/>
            <person name="Barry K.W."/>
            <person name="Cichocki N."/>
            <person name="Veneault-Fourrey C."/>
            <person name="LaButti K."/>
            <person name="Lindquist E.A."/>
            <person name="Lipzen A."/>
            <person name="Lundell T."/>
            <person name="Morin E."/>
            <person name="Murat C."/>
            <person name="Riley R."/>
            <person name="Ohm R."/>
            <person name="Sun H."/>
            <person name="Tunlid A."/>
            <person name="Henrissat B."/>
            <person name="Grigoriev I.V."/>
            <person name="Hibbett D.S."/>
            <person name="Martin F."/>
        </authorList>
    </citation>
    <scope>NUCLEOTIDE SEQUENCE [LARGE SCALE GENOMIC DNA]</scope>
    <source>
        <strain evidence="2 3">SS14</strain>
    </source>
</reference>
<proteinExistence type="predicted"/>
<feature type="region of interest" description="Disordered" evidence="1">
    <location>
        <begin position="221"/>
        <end position="289"/>
    </location>
</feature>